<keyword evidence="3" id="KW-1003">Cell membrane</keyword>
<feature type="transmembrane region" description="Helical" evidence="7">
    <location>
        <begin position="247"/>
        <end position="269"/>
    </location>
</feature>
<keyword evidence="6 7" id="KW-0472">Membrane</keyword>
<dbReference type="SUPFAM" id="SSF161098">
    <property type="entry name" value="MetI-like"/>
    <property type="match status" value="1"/>
</dbReference>
<feature type="transmembrane region" description="Helical" evidence="7">
    <location>
        <begin position="144"/>
        <end position="165"/>
    </location>
</feature>
<dbReference type="CDD" id="cd06261">
    <property type="entry name" value="TM_PBP2"/>
    <property type="match status" value="1"/>
</dbReference>
<dbReference type="PANTHER" id="PTHR43744:SF12">
    <property type="entry name" value="ABC TRANSPORTER PERMEASE PROTEIN MG189-RELATED"/>
    <property type="match status" value="1"/>
</dbReference>
<evidence type="ECO:0000256" key="5">
    <source>
        <dbReference type="ARBA" id="ARBA00022989"/>
    </source>
</evidence>
<evidence type="ECO:0000256" key="7">
    <source>
        <dbReference type="RuleBase" id="RU363032"/>
    </source>
</evidence>
<dbReference type="Pfam" id="PF00528">
    <property type="entry name" value="BPD_transp_1"/>
    <property type="match status" value="1"/>
</dbReference>
<keyword evidence="5 7" id="KW-1133">Transmembrane helix</keyword>
<comment type="similarity">
    <text evidence="7">Belongs to the binding-protein-dependent transport system permease family.</text>
</comment>
<gene>
    <name evidence="9" type="ORF">U7230_02955</name>
</gene>
<feature type="transmembrane region" description="Helical" evidence="7">
    <location>
        <begin position="12"/>
        <end position="31"/>
    </location>
</feature>
<evidence type="ECO:0000313" key="9">
    <source>
        <dbReference type="EMBL" id="WRP17986.1"/>
    </source>
</evidence>
<feature type="transmembrane region" description="Helical" evidence="7">
    <location>
        <begin position="186"/>
        <end position="208"/>
    </location>
</feature>
<dbReference type="InterPro" id="IPR000515">
    <property type="entry name" value="MetI-like"/>
</dbReference>
<reference evidence="9 10" key="1">
    <citation type="journal article" date="2024" name="Front. Microbiol.">
        <title>Novel thermophilic genera Geochorda gen. nov. and Carboxydochorda gen. nov. from the deep terrestrial subsurface reveal the ecophysiological diversity in the class Limnochordia.</title>
        <authorList>
            <person name="Karnachuk O.V."/>
            <person name="Lukina A.P."/>
            <person name="Avakyan M.R."/>
            <person name="Kadnikov V.V."/>
            <person name="Begmatov S."/>
            <person name="Beletsky A.V."/>
            <person name="Vlasova K.G."/>
            <person name="Novikov A.A."/>
            <person name="Shcherbakova V.A."/>
            <person name="Mardanov A.V."/>
            <person name="Ravin N.V."/>
        </authorList>
    </citation>
    <scope>NUCLEOTIDE SEQUENCE [LARGE SCALE GENOMIC DNA]</scope>
    <source>
        <strain evidence="9 10">L945</strain>
    </source>
</reference>
<evidence type="ECO:0000256" key="2">
    <source>
        <dbReference type="ARBA" id="ARBA00022448"/>
    </source>
</evidence>
<dbReference type="PANTHER" id="PTHR43744">
    <property type="entry name" value="ABC TRANSPORTER PERMEASE PROTEIN MG189-RELATED-RELATED"/>
    <property type="match status" value="1"/>
</dbReference>
<keyword evidence="4 7" id="KW-0812">Transmembrane</keyword>
<evidence type="ECO:0000256" key="4">
    <source>
        <dbReference type="ARBA" id="ARBA00022692"/>
    </source>
</evidence>
<protein>
    <submittedName>
        <fullName evidence="9">Carbohydrate ABC transporter permease</fullName>
    </submittedName>
</protein>
<evidence type="ECO:0000313" key="10">
    <source>
        <dbReference type="Proteomes" id="UP001332192"/>
    </source>
</evidence>
<dbReference type="EMBL" id="CP141615">
    <property type="protein sequence ID" value="WRP17986.1"/>
    <property type="molecule type" value="Genomic_DNA"/>
</dbReference>
<evidence type="ECO:0000256" key="6">
    <source>
        <dbReference type="ARBA" id="ARBA00023136"/>
    </source>
</evidence>
<sequence length="278" mass="31186">MGVRRARALRAVGKAILLIVGLAVSIFPYAYMVLQSLAPWSEVNRSIVPTQLTVRSYDWLLHGSAIALARPWLRAFGNSALVTSASTLLMLASALVVGYALSRLRWRGRDVVNQVILFQMFYPAIILLVPTFLVVRQLGMYDTYWGMIVPKAVNLWAIFMYVSFFKSIPQEVLEAARIDGAGELRIISRIVLPMSIPITAVVGLFLFMERWSELLWDLIVVKEYRMMTLNVLIATMSGPYATYPGPLYAASTLLTLPIVLVFVAASRYFTRGIQLVFK</sequence>
<dbReference type="Proteomes" id="UP001332192">
    <property type="component" value="Chromosome"/>
</dbReference>
<feature type="transmembrane region" description="Helical" evidence="7">
    <location>
        <begin position="114"/>
        <end position="138"/>
    </location>
</feature>
<feature type="domain" description="ABC transmembrane type-1" evidence="8">
    <location>
        <begin position="76"/>
        <end position="265"/>
    </location>
</feature>
<evidence type="ECO:0000256" key="3">
    <source>
        <dbReference type="ARBA" id="ARBA00022475"/>
    </source>
</evidence>
<keyword evidence="2 7" id="KW-0813">Transport</keyword>
<dbReference type="InterPro" id="IPR035906">
    <property type="entry name" value="MetI-like_sf"/>
</dbReference>
<organism evidence="9 10">
    <name type="scientific">Carboxydichorda subterranea</name>
    <dbReference type="NCBI Taxonomy" id="3109565"/>
    <lineage>
        <taxon>Bacteria</taxon>
        <taxon>Bacillati</taxon>
        <taxon>Bacillota</taxon>
        <taxon>Limnochordia</taxon>
        <taxon>Limnochordales</taxon>
        <taxon>Geochordaceae</taxon>
        <taxon>Carboxydichorda</taxon>
    </lineage>
</organism>
<evidence type="ECO:0000259" key="8">
    <source>
        <dbReference type="PROSITE" id="PS50928"/>
    </source>
</evidence>
<evidence type="ECO:0000256" key="1">
    <source>
        <dbReference type="ARBA" id="ARBA00004651"/>
    </source>
</evidence>
<accession>A0ABZ1BZQ8</accession>
<proteinExistence type="inferred from homology"/>
<name>A0ABZ1BZQ8_9FIRM</name>
<comment type="subcellular location">
    <subcellularLocation>
        <location evidence="1 7">Cell membrane</location>
        <topology evidence="1 7">Multi-pass membrane protein</topology>
    </subcellularLocation>
</comment>
<dbReference type="RefSeq" id="WP_324717257.1">
    <property type="nucleotide sequence ID" value="NZ_CP141615.1"/>
</dbReference>
<dbReference type="Gene3D" id="1.10.3720.10">
    <property type="entry name" value="MetI-like"/>
    <property type="match status" value="1"/>
</dbReference>
<dbReference type="PROSITE" id="PS50928">
    <property type="entry name" value="ABC_TM1"/>
    <property type="match status" value="1"/>
</dbReference>
<keyword evidence="10" id="KW-1185">Reference proteome</keyword>
<feature type="transmembrane region" description="Helical" evidence="7">
    <location>
        <begin position="80"/>
        <end position="102"/>
    </location>
</feature>